<dbReference type="PANTHER" id="PTHR30344:SF1">
    <property type="entry name" value="6-PHOSPHOGLUCONOLACTONASE"/>
    <property type="match status" value="1"/>
</dbReference>
<keyword evidence="4" id="KW-1185">Reference proteome</keyword>
<dbReference type="AlphaFoldDB" id="A0A7H8QAP9"/>
<evidence type="ECO:0000313" key="3">
    <source>
        <dbReference type="EMBL" id="QKX50642.1"/>
    </source>
</evidence>
<dbReference type="InterPro" id="IPR050282">
    <property type="entry name" value="Cycloisomerase_2"/>
</dbReference>
<comment type="similarity">
    <text evidence="1">Belongs to the cycloisomerase 2 family.</text>
</comment>
<dbReference type="GO" id="GO:0017057">
    <property type="term" value="F:6-phosphogluconolactonase activity"/>
    <property type="evidence" value="ECO:0007669"/>
    <property type="project" value="TreeGrafter"/>
</dbReference>
<accession>A0A7H8QAP9</accession>
<sequence>MAVTHLLTGSYASAQEPGIKLWEFDLKKGALTEKNGISGIDRASFLAVHPNGKNFVATSEVGEGELVSFHLDLPDKRLAEVNRQSSGGDHPAHVCIDASGKWVLSVNYSGGNVNVYPFLEDGSIGGQTDSVRHKGEGPNEERQDAPHPHSVFQLPDSNHFLVSDLGTDLIFVYELDPANGKLATKQIVPTTPGSGPRHLAFHPAKPFVYSLEELSSAISVYGIGGDNFLKFVQVAGLTPEEFNGENTSAEVAVSEDGRFLYASNRGHESIAVFKILEDGSLEFQAHVPSGGKGPRHFTLVPGGEWLVVANEKSDSLCVMKIGETGIPEMAGEPVHTPSPVCVKVIG</sequence>
<feature type="compositionally biased region" description="Basic and acidic residues" evidence="2">
    <location>
        <begin position="130"/>
        <end position="147"/>
    </location>
</feature>
<feature type="region of interest" description="Disordered" evidence="2">
    <location>
        <begin position="126"/>
        <end position="149"/>
    </location>
</feature>
<dbReference type="RefSeq" id="WP_176294404.1">
    <property type="nucleotide sequence ID" value="NZ_CP051177.1"/>
</dbReference>
<dbReference type="Gene3D" id="2.130.10.10">
    <property type="entry name" value="YVTN repeat-like/Quinoprotein amine dehydrogenase"/>
    <property type="match status" value="1"/>
</dbReference>
<dbReference type="InterPro" id="IPR011048">
    <property type="entry name" value="Haem_d1_sf"/>
</dbReference>
<dbReference type="EMBL" id="CP051177">
    <property type="protein sequence ID" value="QKX50642.1"/>
    <property type="molecule type" value="Genomic_DNA"/>
</dbReference>
<evidence type="ECO:0000313" key="4">
    <source>
        <dbReference type="Proteomes" id="UP000509222"/>
    </source>
</evidence>
<dbReference type="GO" id="GO:0005829">
    <property type="term" value="C:cytosol"/>
    <property type="evidence" value="ECO:0007669"/>
    <property type="project" value="TreeGrafter"/>
</dbReference>
<protein>
    <submittedName>
        <fullName evidence="3">Lactonase family protein</fullName>
    </submittedName>
</protein>
<organism evidence="3 4">
    <name type="scientific">Planococcus glaciei</name>
    <dbReference type="NCBI Taxonomy" id="459472"/>
    <lineage>
        <taxon>Bacteria</taxon>
        <taxon>Bacillati</taxon>
        <taxon>Bacillota</taxon>
        <taxon>Bacilli</taxon>
        <taxon>Bacillales</taxon>
        <taxon>Caryophanaceae</taxon>
        <taxon>Planococcus</taxon>
    </lineage>
</organism>
<evidence type="ECO:0000256" key="1">
    <source>
        <dbReference type="ARBA" id="ARBA00005564"/>
    </source>
</evidence>
<name>A0A7H8QAP9_9BACL</name>
<dbReference type="Pfam" id="PF10282">
    <property type="entry name" value="Lactonase"/>
    <property type="match status" value="1"/>
</dbReference>
<dbReference type="Proteomes" id="UP000509222">
    <property type="component" value="Chromosome"/>
</dbReference>
<gene>
    <name evidence="3" type="ORF">HF394_08650</name>
</gene>
<dbReference type="InterPro" id="IPR015943">
    <property type="entry name" value="WD40/YVTN_repeat-like_dom_sf"/>
</dbReference>
<evidence type="ECO:0000256" key="2">
    <source>
        <dbReference type="SAM" id="MobiDB-lite"/>
    </source>
</evidence>
<dbReference type="PANTHER" id="PTHR30344">
    <property type="entry name" value="6-PHOSPHOGLUCONOLACTONASE-RELATED"/>
    <property type="match status" value="1"/>
</dbReference>
<reference evidence="4" key="1">
    <citation type="submission" date="2020-06" db="EMBL/GenBank/DDBJ databases">
        <title>Isolation of Planomicrobium glaciei.</title>
        <authorList>
            <person name="Malisova L."/>
            <person name="Safrankova R."/>
            <person name="Jakubu V."/>
            <person name="Spanelova P."/>
        </authorList>
    </citation>
    <scope>NUCLEOTIDE SEQUENCE [LARGE SCALE GENOMIC DNA]</scope>
    <source>
        <strain evidence="4">NRL-ATB46093</strain>
    </source>
</reference>
<dbReference type="SUPFAM" id="SSF51004">
    <property type="entry name" value="C-terminal (heme d1) domain of cytochrome cd1-nitrite reductase"/>
    <property type="match status" value="1"/>
</dbReference>
<dbReference type="InterPro" id="IPR019405">
    <property type="entry name" value="Lactonase_7-beta_prop"/>
</dbReference>
<proteinExistence type="inferred from homology"/>